<accession>A0AAE1DGG5</accession>
<sequence length="86" mass="9652">MENLPHPTIYDATLWESVKPVKVVLRLMAYRGRFSELCAPPTAWWASHIDHPHPVSRGGRQGAGRREISRSAPVLRSPCHLAKSLT</sequence>
<dbReference type="Proteomes" id="UP001283361">
    <property type="component" value="Unassembled WGS sequence"/>
</dbReference>
<evidence type="ECO:0000313" key="2">
    <source>
        <dbReference type="Proteomes" id="UP001283361"/>
    </source>
</evidence>
<organism evidence="1 2">
    <name type="scientific">Elysia crispata</name>
    <name type="common">lettuce slug</name>
    <dbReference type="NCBI Taxonomy" id="231223"/>
    <lineage>
        <taxon>Eukaryota</taxon>
        <taxon>Metazoa</taxon>
        <taxon>Spiralia</taxon>
        <taxon>Lophotrochozoa</taxon>
        <taxon>Mollusca</taxon>
        <taxon>Gastropoda</taxon>
        <taxon>Heterobranchia</taxon>
        <taxon>Euthyneura</taxon>
        <taxon>Panpulmonata</taxon>
        <taxon>Sacoglossa</taxon>
        <taxon>Placobranchoidea</taxon>
        <taxon>Plakobranchidae</taxon>
        <taxon>Elysia</taxon>
    </lineage>
</organism>
<comment type="caution">
    <text evidence="1">The sequence shown here is derived from an EMBL/GenBank/DDBJ whole genome shotgun (WGS) entry which is preliminary data.</text>
</comment>
<dbReference type="AlphaFoldDB" id="A0AAE1DGG5"/>
<dbReference type="EMBL" id="JAWDGP010003892">
    <property type="protein sequence ID" value="KAK3769666.1"/>
    <property type="molecule type" value="Genomic_DNA"/>
</dbReference>
<name>A0AAE1DGG5_9GAST</name>
<proteinExistence type="predicted"/>
<gene>
    <name evidence="1" type="ORF">RRG08_004918</name>
</gene>
<evidence type="ECO:0000313" key="1">
    <source>
        <dbReference type="EMBL" id="KAK3769666.1"/>
    </source>
</evidence>
<reference evidence="1" key="1">
    <citation type="journal article" date="2023" name="G3 (Bethesda)">
        <title>A reference genome for the long-term kleptoplast-retaining sea slug Elysia crispata morphotype clarki.</title>
        <authorList>
            <person name="Eastman K.E."/>
            <person name="Pendleton A.L."/>
            <person name="Shaikh M.A."/>
            <person name="Suttiyut T."/>
            <person name="Ogas R."/>
            <person name="Tomko P."/>
            <person name="Gavelis G."/>
            <person name="Widhalm J.R."/>
            <person name="Wisecaver J.H."/>
        </authorList>
    </citation>
    <scope>NUCLEOTIDE SEQUENCE</scope>
    <source>
        <strain evidence="1">ECLA1</strain>
    </source>
</reference>
<keyword evidence="2" id="KW-1185">Reference proteome</keyword>
<protein>
    <submittedName>
        <fullName evidence="1">Uncharacterized protein</fullName>
    </submittedName>
</protein>